<proteinExistence type="predicted"/>
<name>A0A101NS91_9ACTN</name>
<dbReference type="Proteomes" id="UP000054241">
    <property type="component" value="Unassembled WGS sequence"/>
</dbReference>
<protein>
    <submittedName>
        <fullName evidence="1">Uncharacterized protein</fullName>
    </submittedName>
</protein>
<organism evidence="1 2">
    <name type="scientific">Streptomyces cellostaticus</name>
    <dbReference type="NCBI Taxonomy" id="67285"/>
    <lineage>
        <taxon>Bacteria</taxon>
        <taxon>Bacillati</taxon>
        <taxon>Actinomycetota</taxon>
        <taxon>Actinomycetes</taxon>
        <taxon>Kitasatosporales</taxon>
        <taxon>Streptomycetaceae</taxon>
        <taxon>Streptomyces</taxon>
    </lineage>
</organism>
<accession>A0A101NS91</accession>
<keyword evidence="2" id="KW-1185">Reference proteome</keyword>
<reference evidence="1 2" key="1">
    <citation type="submission" date="2015-10" db="EMBL/GenBank/DDBJ databases">
        <title>Draft genome sequence of Streptomyces cellostaticus DSM 40189, type strain for the species Streptomyces cellostaticus.</title>
        <authorList>
            <person name="Ruckert C."/>
            <person name="Winkler A."/>
            <person name="Kalinowski J."/>
            <person name="Kampfer P."/>
            <person name="Glaeser S."/>
        </authorList>
    </citation>
    <scope>NUCLEOTIDE SEQUENCE [LARGE SCALE GENOMIC DNA]</scope>
    <source>
        <strain evidence="1 2">DSM 40189</strain>
    </source>
</reference>
<gene>
    <name evidence="1" type="ORF">AQI88_03300</name>
</gene>
<dbReference type="EMBL" id="LMWL01000005">
    <property type="protein sequence ID" value="KUM98415.1"/>
    <property type="molecule type" value="Genomic_DNA"/>
</dbReference>
<comment type="caution">
    <text evidence="1">The sequence shown here is derived from an EMBL/GenBank/DDBJ whole genome shotgun (WGS) entry which is preliminary data.</text>
</comment>
<dbReference type="STRING" id="67285.AQI88_03300"/>
<evidence type="ECO:0000313" key="1">
    <source>
        <dbReference type="EMBL" id="KUM98415.1"/>
    </source>
</evidence>
<evidence type="ECO:0000313" key="2">
    <source>
        <dbReference type="Proteomes" id="UP000054241"/>
    </source>
</evidence>
<dbReference type="AlphaFoldDB" id="A0A101NS91"/>
<sequence>MGGQSAAVSGRGHLLAHLPVVHAPDPGRVSQHGLELVMAVCSHFEVHREPVGKRVMAAVMLADDALGDTAGRPG</sequence>